<gene>
    <name evidence="2" type="ORF">D9613_008589</name>
</gene>
<evidence type="ECO:0000256" key="1">
    <source>
        <dbReference type="SAM" id="MobiDB-lite"/>
    </source>
</evidence>
<feature type="compositionally biased region" description="Polar residues" evidence="1">
    <location>
        <begin position="187"/>
        <end position="200"/>
    </location>
</feature>
<dbReference type="Proteomes" id="UP000521872">
    <property type="component" value="Unassembled WGS sequence"/>
</dbReference>
<sequence length="200" mass="22798">MFSVAFSVAIPPTLIHRNPDLDFPRPSDSSTRAFQVTRFSQTRHTSNAFSVKLKNGLLSQRRRLENVVRETWESISPPTKPDRYVHSRRPSQPAWDATTVYRPATLWMLMSLNDMFFHSEDVFYLRSLEDTAYVSLRDLNYRVDDRLDARSSNDEPLNIRSIMALVETNLVNLQPSSGSESRDIASSLDSESLDGTTVPS</sequence>
<accession>A0A8H4QTH1</accession>
<protein>
    <submittedName>
        <fullName evidence="2">Uncharacterized protein</fullName>
    </submittedName>
</protein>
<evidence type="ECO:0000313" key="2">
    <source>
        <dbReference type="EMBL" id="KAF4616883.1"/>
    </source>
</evidence>
<organism evidence="2 3">
    <name type="scientific">Agrocybe pediades</name>
    <dbReference type="NCBI Taxonomy" id="84607"/>
    <lineage>
        <taxon>Eukaryota</taxon>
        <taxon>Fungi</taxon>
        <taxon>Dikarya</taxon>
        <taxon>Basidiomycota</taxon>
        <taxon>Agaricomycotina</taxon>
        <taxon>Agaricomycetes</taxon>
        <taxon>Agaricomycetidae</taxon>
        <taxon>Agaricales</taxon>
        <taxon>Agaricineae</taxon>
        <taxon>Strophariaceae</taxon>
        <taxon>Agrocybe</taxon>
    </lineage>
</organism>
<keyword evidence="3" id="KW-1185">Reference proteome</keyword>
<dbReference type="EMBL" id="JAACJL010000031">
    <property type="protein sequence ID" value="KAF4616883.1"/>
    <property type="molecule type" value="Genomic_DNA"/>
</dbReference>
<proteinExistence type="predicted"/>
<feature type="region of interest" description="Disordered" evidence="1">
    <location>
        <begin position="175"/>
        <end position="200"/>
    </location>
</feature>
<evidence type="ECO:0000313" key="3">
    <source>
        <dbReference type="Proteomes" id="UP000521872"/>
    </source>
</evidence>
<name>A0A8H4QTH1_9AGAR</name>
<reference evidence="2 3" key="1">
    <citation type="submission" date="2019-12" db="EMBL/GenBank/DDBJ databases">
        <authorList>
            <person name="Floudas D."/>
            <person name="Bentzer J."/>
            <person name="Ahren D."/>
            <person name="Johansson T."/>
            <person name="Persson P."/>
            <person name="Tunlid A."/>
        </authorList>
    </citation>
    <scope>NUCLEOTIDE SEQUENCE [LARGE SCALE GENOMIC DNA]</scope>
    <source>
        <strain evidence="2 3">CBS 102.39</strain>
    </source>
</reference>
<comment type="caution">
    <text evidence="2">The sequence shown here is derived from an EMBL/GenBank/DDBJ whole genome shotgun (WGS) entry which is preliminary data.</text>
</comment>
<dbReference type="AlphaFoldDB" id="A0A8H4QTH1"/>